<organism evidence="3 4">
    <name type="scientific">Streptomonospora alba</name>
    <dbReference type="NCBI Taxonomy" id="183763"/>
    <lineage>
        <taxon>Bacteria</taxon>
        <taxon>Bacillati</taxon>
        <taxon>Actinomycetota</taxon>
        <taxon>Actinomycetes</taxon>
        <taxon>Streptosporangiales</taxon>
        <taxon>Nocardiopsidaceae</taxon>
        <taxon>Streptomonospora</taxon>
    </lineage>
</organism>
<dbReference type="RefSeq" id="WP_040271864.1">
    <property type="nucleotide sequence ID" value="NZ_JROO01000011.1"/>
</dbReference>
<dbReference type="InterPro" id="IPR026898">
    <property type="entry name" value="PrsW"/>
</dbReference>
<dbReference type="STRING" id="183763.LP52_07395"/>
<name>A0A0C2G837_9ACTN</name>
<feature type="transmembrane region" description="Helical" evidence="2">
    <location>
        <begin position="48"/>
        <end position="75"/>
    </location>
</feature>
<dbReference type="Proteomes" id="UP000031675">
    <property type="component" value="Unassembled WGS sequence"/>
</dbReference>
<evidence type="ECO:0000256" key="2">
    <source>
        <dbReference type="SAM" id="Phobius"/>
    </source>
</evidence>
<feature type="compositionally biased region" description="Low complexity" evidence="1">
    <location>
        <begin position="413"/>
        <end position="422"/>
    </location>
</feature>
<keyword evidence="2" id="KW-0472">Membrane</keyword>
<feature type="transmembrane region" description="Helical" evidence="2">
    <location>
        <begin position="232"/>
        <end position="249"/>
    </location>
</feature>
<keyword evidence="4" id="KW-1185">Reference proteome</keyword>
<dbReference type="PANTHER" id="PTHR36844">
    <property type="entry name" value="PROTEASE PRSW"/>
    <property type="match status" value="1"/>
</dbReference>
<feature type="transmembrane region" description="Helical" evidence="2">
    <location>
        <begin position="162"/>
        <end position="183"/>
    </location>
</feature>
<feature type="transmembrane region" description="Helical" evidence="2">
    <location>
        <begin position="20"/>
        <end position="42"/>
    </location>
</feature>
<dbReference type="Pfam" id="PF13367">
    <property type="entry name" value="PrsW-protease"/>
    <property type="match status" value="1"/>
</dbReference>
<feature type="transmembrane region" description="Helical" evidence="2">
    <location>
        <begin position="255"/>
        <end position="279"/>
    </location>
</feature>
<proteinExistence type="predicted"/>
<feature type="compositionally biased region" description="Pro residues" evidence="1">
    <location>
        <begin position="423"/>
        <end position="462"/>
    </location>
</feature>
<dbReference type="PANTHER" id="PTHR36844:SF1">
    <property type="entry name" value="PROTEASE PRSW"/>
    <property type="match status" value="1"/>
</dbReference>
<dbReference type="EMBL" id="JROO01000011">
    <property type="protein sequence ID" value="KIH99453.1"/>
    <property type="molecule type" value="Genomic_DNA"/>
</dbReference>
<evidence type="ECO:0000313" key="4">
    <source>
        <dbReference type="Proteomes" id="UP000031675"/>
    </source>
</evidence>
<reference evidence="4" key="1">
    <citation type="journal article" date="2015" name="Chem. Biol.">
        <title>Structure, bioactivity, and resistance mechanism of streptomonomicin, an unusual lasso Peptide from an understudied halophilic actinomycete.</title>
        <authorList>
            <person name="Metelev M."/>
            <person name="Tietz J.I."/>
            <person name="Melby J.O."/>
            <person name="Blair P.M."/>
            <person name="Zhu L."/>
            <person name="Livnat I."/>
            <person name="Severinov K."/>
            <person name="Mitchell D.A."/>
        </authorList>
    </citation>
    <scope>NUCLEOTIDE SEQUENCE [LARGE SCALE GENOMIC DNA]</scope>
    <source>
        <strain evidence="4">YIM 90003</strain>
    </source>
</reference>
<protein>
    <submittedName>
        <fullName evidence="3">Peptidase</fullName>
    </submittedName>
</protein>
<dbReference type="GO" id="GO:0008233">
    <property type="term" value="F:peptidase activity"/>
    <property type="evidence" value="ECO:0007669"/>
    <property type="project" value="InterPro"/>
</dbReference>
<evidence type="ECO:0000256" key="1">
    <source>
        <dbReference type="SAM" id="MobiDB-lite"/>
    </source>
</evidence>
<feature type="transmembrane region" description="Helical" evidence="2">
    <location>
        <begin position="126"/>
        <end position="150"/>
    </location>
</feature>
<evidence type="ECO:0000313" key="3">
    <source>
        <dbReference type="EMBL" id="KIH99453.1"/>
    </source>
</evidence>
<feature type="region of interest" description="Disordered" evidence="1">
    <location>
        <begin position="413"/>
        <end position="469"/>
    </location>
</feature>
<accession>A0A0C2G837</accession>
<feature type="transmembrane region" description="Helical" evidence="2">
    <location>
        <begin position="203"/>
        <end position="225"/>
    </location>
</feature>
<gene>
    <name evidence="3" type="ORF">LP52_07395</name>
</gene>
<keyword evidence="2" id="KW-0812">Transmembrane</keyword>
<comment type="caution">
    <text evidence="3">The sequence shown here is derived from an EMBL/GenBank/DDBJ whole genome shotgun (WGS) entry which is preliminary data.</text>
</comment>
<sequence>MPALDAKAILEGRRPGRRSVGLTIGIVVSVLCMLAMFGYLLWSGLASGGVAGVVGFVISLLAAIIPVAILVPLILALDRLEPEPGMVLTFAFLWGAGVAVVVSFILNTAGMAFVTVPAFGESLGDFISTAVGAPVVEESAKGLVLLILLWRRRHELDSLTDGVIYAAMVATGFAFTENILYFLSSYLSEGAFGLGFTFVLRGLIAPFGHPLYTAMIGIGVAYAAINRGGGRMLAPVLGWFGAVVLHGLWNASTAFGWLGFGVAYIVLFFVLVSIIVLAVQDRRKHVAAIAHFLPPYVSTGLVTPADVRMLSSIPGRRGARSWAQRNAGQRGRNAMKDYQLAATELALLHQRLARGVARPNWEERRDNFLALMHAARTAFLGHVQQPVAPAWASAPTDSGFLQRADFEHVIARAQQQRAAQPQQPGPGGPPPGGPPQGPPPQGPPPQAPPPNPGQQPPYPPHQSGPGRSW</sequence>
<feature type="transmembrane region" description="Helical" evidence="2">
    <location>
        <begin position="87"/>
        <end position="106"/>
    </location>
</feature>
<keyword evidence="2" id="KW-1133">Transmembrane helix</keyword>
<dbReference type="AlphaFoldDB" id="A0A0C2G837"/>
<dbReference type="OrthoDB" id="9785431at2"/>